<dbReference type="PROSITE" id="PS51892">
    <property type="entry name" value="SUBTILASE"/>
    <property type="match status" value="1"/>
</dbReference>
<gene>
    <name evidence="7" type="ORF">A5649_18105</name>
</gene>
<evidence type="ECO:0000256" key="1">
    <source>
        <dbReference type="ARBA" id="ARBA00011073"/>
    </source>
</evidence>
<evidence type="ECO:0000313" key="7">
    <source>
        <dbReference type="EMBL" id="OBK87260.1"/>
    </source>
</evidence>
<dbReference type="Gene3D" id="2.60.120.380">
    <property type="match status" value="2"/>
</dbReference>
<feature type="active site" description="Charge relay system" evidence="5">
    <location>
        <position position="144"/>
    </location>
</feature>
<dbReference type="Proteomes" id="UP000093712">
    <property type="component" value="Unassembled WGS sequence"/>
</dbReference>
<evidence type="ECO:0000256" key="2">
    <source>
        <dbReference type="ARBA" id="ARBA00022670"/>
    </source>
</evidence>
<dbReference type="InterPro" id="IPR023828">
    <property type="entry name" value="Peptidase_S8_Ser-AS"/>
</dbReference>
<keyword evidence="4 5" id="KW-0720">Serine protease</keyword>
<dbReference type="InterPro" id="IPR000209">
    <property type="entry name" value="Peptidase_S8/S53_dom"/>
</dbReference>
<dbReference type="EMBL" id="LZME01000043">
    <property type="protein sequence ID" value="OBK87260.1"/>
    <property type="molecule type" value="Genomic_DNA"/>
</dbReference>
<dbReference type="InterPro" id="IPR050131">
    <property type="entry name" value="Peptidase_S8_subtilisin-like"/>
</dbReference>
<accession>A0AA91IZ29</accession>
<feature type="active site" description="Charge relay system" evidence="5">
    <location>
        <position position="309"/>
    </location>
</feature>
<dbReference type="AlphaFoldDB" id="A0AA91IZ29"/>
<evidence type="ECO:0000259" key="6">
    <source>
        <dbReference type="Pfam" id="PF00082"/>
    </source>
</evidence>
<dbReference type="CDD" id="cd00306">
    <property type="entry name" value="Peptidases_S8_S53"/>
    <property type="match status" value="1"/>
</dbReference>
<organism evidence="7 8">
    <name type="scientific">Mycolicibacter heraklionensis</name>
    <dbReference type="NCBI Taxonomy" id="512402"/>
    <lineage>
        <taxon>Bacteria</taxon>
        <taxon>Bacillati</taxon>
        <taxon>Actinomycetota</taxon>
        <taxon>Actinomycetes</taxon>
        <taxon>Mycobacteriales</taxon>
        <taxon>Mycobacteriaceae</taxon>
        <taxon>Mycolicibacter</taxon>
    </lineage>
</organism>
<reference evidence="7 8" key="1">
    <citation type="submission" date="2016-06" db="EMBL/GenBank/DDBJ databases">
        <authorList>
            <person name="Sutton G."/>
            <person name="Brinkac L."/>
            <person name="Sanka R."/>
            <person name="Adams M."/>
            <person name="Lau E."/>
            <person name="Garcia-Basteiro A."/>
            <person name="Lopez-Varela E."/>
            <person name="Palencia S."/>
        </authorList>
    </citation>
    <scope>NUCLEOTIDE SEQUENCE [LARGE SCALE GENOMIC DNA]</scope>
    <source>
        <strain evidence="7 8">1211594.5</strain>
    </source>
</reference>
<name>A0AA91IZ29_9MYCO</name>
<dbReference type="InterPro" id="IPR036852">
    <property type="entry name" value="Peptidase_S8/S53_dom_sf"/>
</dbReference>
<comment type="similarity">
    <text evidence="1 5">Belongs to the peptidase S8 family.</text>
</comment>
<keyword evidence="2 5" id="KW-0645">Protease</keyword>
<feature type="domain" description="Peptidase S8/S53" evidence="6">
    <location>
        <begin position="87"/>
        <end position="347"/>
    </location>
</feature>
<evidence type="ECO:0000256" key="3">
    <source>
        <dbReference type="ARBA" id="ARBA00022801"/>
    </source>
</evidence>
<proteinExistence type="inferred from homology"/>
<dbReference type="PANTHER" id="PTHR43806:SF11">
    <property type="entry name" value="CEREVISIN-RELATED"/>
    <property type="match status" value="1"/>
</dbReference>
<evidence type="ECO:0000256" key="5">
    <source>
        <dbReference type="PROSITE-ProRule" id="PRU01240"/>
    </source>
</evidence>
<evidence type="ECO:0000313" key="8">
    <source>
        <dbReference type="Proteomes" id="UP000093712"/>
    </source>
</evidence>
<dbReference type="PROSITE" id="PS00138">
    <property type="entry name" value="SUBTILASE_SER"/>
    <property type="match status" value="1"/>
</dbReference>
<dbReference type="SUPFAM" id="SSF52743">
    <property type="entry name" value="Subtilisin-like"/>
    <property type="match status" value="1"/>
</dbReference>
<dbReference type="GO" id="GO:0006508">
    <property type="term" value="P:proteolysis"/>
    <property type="evidence" value="ECO:0007669"/>
    <property type="project" value="UniProtKB-KW"/>
</dbReference>
<evidence type="ECO:0000256" key="4">
    <source>
        <dbReference type="ARBA" id="ARBA00022825"/>
    </source>
</evidence>
<feature type="active site" description="Charge relay system" evidence="5">
    <location>
        <position position="93"/>
    </location>
</feature>
<protein>
    <recommendedName>
        <fullName evidence="6">Peptidase S8/S53 domain-containing protein</fullName>
    </recommendedName>
</protein>
<dbReference type="Gene3D" id="3.40.50.200">
    <property type="entry name" value="Peptidase S8/S53 domain"/>
    <property type="match status" value="1"/>
</dbReference>
<dbReference type="GO" id="GO:0004252">
    <property type="term" value="F:serine-type endopeptidase activity"/>
    <property type="evidence" value="ECO:0007669"/>
    <property type="project" value="UniProtKB-UniRule"/>
</dbReference>
<dbReference type="PANTHER" id="PTHR43806">
    <property type="entry name" value="PEPTIDASE S8"/>
    <property type="match status" value="1"/>
</dbReference>
<keyword evidence="3 5" id="KW-0378">Hydrolase</keyword>
<dbReference type="Pfam" id="PF00082">
    <property type="entry name" value="Peptidase_S8"/>
    <property type="match status" value="1"/>
</dbReference>
<comment type="caution">
    <text evidence="7">The sequence shown here is derived from an EMBL/GenBank/DDBJ whole genome shotgun (WGS) entry which is preliminary data.</text>
</comment>
<sequence>MKDNDFREQSGVSSEVAASMAALIDRYPEGLVGLNYVSRPCWMPLSSIVELNGMSPIGSGVFDGAAHFIEAWQLIDSYRMAKKPQDVMLAVLDNGFWIPNLGSPTASPGSASGPDLRNPLVGLNVDDPKLGIGGPSSDPLRRWHGAAVASAAAGVINNMTGSVGAGSQVAFPVLLLRSESLAGDLFGLQLCAVWGVDVLNMSFRYGYSFGSPGKEWDKASQFAAQSGVAMVAAAGNDGQTLVKGSAFGPKTYPAADPHVIAVGALAGDNLTAWPKSSRGPMVDIWAPGTDVPVAPDGDNPAVSARTGTSMASPLVAGTIAMMRAVAPTMDIAEIKKLLLESARDGAGPVTKGLDAYAAVLSALDYSLPDWTDSPSPRPLYRFGSFGAYRPLNDGFGIAKEPGDVDDYALTLTEYSWLTAEVSWYERLADVTVTVLNADGETVAGLKKVPTAPGVRRRDAIVPPGTYTVRVTSTGLTAYHLNVNPMPWSPAPDRFEPNDTFDTATWLRFRRTPLDSIAGNGPGTFELTLHEEFRRSDTVPWEQKRWMDRDYFVFDAPARQGRVLPWIGLTSEVPVDLTLFNEDRAVIRQWSDKKELQIRPPESARSYLKVSGSEPTRYSLTVSMLAEFRVGDLPTFEVLPEWWTDPAHIQFVNHEVQYSVELTGDRLVNGVPAGEPIVFDVDESSYVEAELVTSDGAVVQRAAVHDNVLTIDTGGLEPGSFTLRLTNPTPTEPATLRLVPPYRSGLD</sequence>